<name>A0A0L8IGP4_OCTBM</name>
<dbReference type="EMBL" id="KQ415773">
    <property type="protein sequence ID" value="KOG00630.1"/>
    <property type="molecule type" value="Genomic_DNA"/>
</dbReference>
<reference evidence="1" key="1">
    <citation type="submission" date="2015-07" db="EMBL/GenBank/DDBJ databases">
        <title>MeaNS - Measles Nucleotide Surveillance Program.</title>
        <authorList>
            <person name="Tran T."/>
            <person name="Druce J."/>
        </authorList>
    </citation>
    <scope>NUCLEOTIDE SEQUENCE</scope>
    <source>
        <strain evidence="1">UCB-OBI-ISO-001</strain>
        <tissue evidence="1">Gonad</tissue>
    </source>
</reference>
<sequence length="52" mass="6214">MPYSLICISWYQWHSETKIYYEQAHMMASSLTVRILIPKQQMGYSKIKPMAM</sequence>
<proteinExistence type="predicted"/>
<evidence type="ECO:0000313" key="1">
    <source>
        <dbReference type="EMBL" id="KOG00630.1"/>
    </source>
</evidence>
<protein>
    <submittedName>
        <fullName evidence="1">Uncharacterized protein</fullName>
    </submittedName>
</protein>
<accession>A0A0L8IGP4</accession>
<gene>
    <name evidence="1" type="ORF">OCBIM_22039971mg</name>
</gene>
<organism evidence="1">
    <name type="scientific">Octopus bimaculoides</name>
    <name type="common">California two-spotted octopus</name>
    <dbReference type="NCBI Taxonomy" id="37653"/>
    <lineage>
        <taxon>Eukaryota</taxon>
        <taxon>Metazoa</taxon>
        <taxon>Spiralia</taxon>
        <taxon>Lophotrochozoa</taxon>
        <taxon>Mollusca</taxon>
        <taxon>Cephalopoda</taxon>
        <taxon>Coleoidea</taxon>
        <taxon>Octopodiformes</taxon>
        <taxon>Octopoda</taxon>
        <taxon>Incirrata</taxon>
        <taxon>Octopodidae</taxon>
        <taxon>Octopus</taxon>
    </lineage>
</organism>
<dbReference type="AlphaFoldDB" id="A0A0L8IGP4"/>